<feature type="transmembrane region" description="Helical" evidence="1">
    <location>
        <begin position="15"/>
        <end position="32"/>
    </location>
</feature>
<keyword evidence="3" id="KW-1185">Reference proteome</keyword>
<proteinExistence type="predicted"/>
<organism evidence="2 3">
    <name type="scientific">Enterococcus ratti</name>
    <dbReference type="NCBI Taxonomy" id="150033"/>
    <lineage>
        <taxon>Bacteria</taxon>
        <taxon>Bacillati</taxon>
        <taxon>Bacillota</taxon>
        <taxon>Bacilli</taxon>
        <taxon>Lactobacillales</taxon>
        <taxon>Enterococcaceae</taxon>
        <taxon>Enterococcus</taxon>
    </lineage>
</organism>
<dbReference type="AlphaFoldDB" id="A0A1L8WPV1"/>
<accession>A0A1L8WPV1</accession>
<dbReference type="EMBL" id="JXLB01000006">
    <property type="protein sequence ID" value="OJG83049.1"/>
    <property type="molecule type" value="Genomic_DNA"/>
</dbReference>
<keyword evidence="1" id="KW-0812">Transmembrane</keyword>
<reference evidence="2 3" key="1">
    <citation type="submission" date="2014-12" db="EMBL/GenBank/DDBJ databases">
        <title>Draft genome sequences of 29 type strains of Enterococci.</title>
        <authorList>
            <person name="Zhong Z."/>
            <person name="Sun Z."/>
            <person name="Liu W."/>
            <person name="Zhang W."/>
            <person name="Zhang H."/>
        </authorList>
    </citation>
    <scope>NUCLEOTIDE SEQUENCE [LARGE SCALE GENOMIC DNA]</scope>
    <source>
        <strain evidence="2 3">DSM 15687</strain>
    </source>
</reference>
<name>A0A1L8WPV1_9ENTE</name>
<evidence type="ECO:0000313" key="3">
    <source>
        <dbReference type="Proteomes" id="UP000182152"/>
    </source>
</evidence>
<gene>
    <name evidence="2" type="ORF">RV14_GL002052</name>
</gene>
<evidence type="ECO:0000256" key="1">
    <source>
        <dbReference type="SAM" id="Phobius"/>
    </source>
</evidence>
<dbReference type="Proteomes" id="UP000182152">
    <property type="component" value="Unassembled WGS sequence"/>
</dbReference>
<keyword evidence="1" id="KW-1133">Transmembrane helix</keyword>
<protein>
    <submittedName>
        <fullName evidence="2">Uncharacterized protein</fullName>
    </submittedName>
</protein>
<keyword evidence="1" id="KW-0472">Membrane</keyword>
<comment type="caution">
    <text evidence="2">The sequence shown here is derived from an EMBL/GenBank/DDBJ whole genome shotgun (WGS) entry which is preliminary data.</text>
</comment>
<sequence length="48" mass="5466">MSSFNTKIQTLTTEQGSGISVAMIAFVGVYCLKREVKVFFTSRFYYCL</sequence>
<evidence type="ECO:0000313" key="2">
    <source>
        <dbReference type="EMBL" id="OJG83049.1"/>
    </source>
</evidence>